<proteinExistence type="predicted"/>
<sequence length="111" mass="11662">MFTGNRRCTMLCRHRSQQKVGAYPEGVGMVRAASSGGMGLAEAGYTQMAYDSAGRQVYYTTAPGGMVPPYQTVTAASVDGRQTGALNQEALQLYVAVVSLMSVAATPPSFS</sequence>
<evidence type="ECO:0000313" key="1">
    <source>
        <dbReference type="EMBL" id="KAF8404760.1"/>
    </source>
</evidence>
<evidence type="ECO:0000313" key="2">
    <source>
        <dbReference type="Proteomes" id="UP000655225"/>
    </source>
</evidence>
<dbReference type="Proteomes" id="UP000655225">
    <property type="component" value="Unassembled WGS sequence"/>
</dbReference>
<dbReference type="EMBL" id="JABCRI010000006">
    <property type="protein sequence ID" value="KAF8404760.1"/>
    <property type="molecule type" value="Genomic_DNA"/>
</dbReference>
<dbReference type="AlphaFoldDB" id="A0A834ZFL6"/>
<comment type="caution">
    <text evidence="1">The sequence shown here is derived from an EMBL/GenBank/DDBJ whole genome shotgun (WGS) entry which is preliminary data.</text>
</comment>
<name>A0A834ZFL6_TETSI</name>
<protein>
    <submittedName>
        <fullName evidence="1">Uncharacterized protein</fullName>
    </submittedName>
</protein>
<organism evidence="1 2">
    <name type="scientific">Tetracentron sinense</name>
    <name type="common">Spur-leaf</name>
    <dbReference type="NCBI Taxonomy" id="13715"/>
    <lineage>
        <taxon>Eukaryota</taxon>
        <taxon>Viridiplantae</taxon>
        <taxon>Streptophyta</taxon>
        <taxon>Embryophyta</taxon>
        <taxon>Tracheophyta</taxon>
        <taxon>Spermatophyta</taxon>
        <taxon>Magnoliopsida</taxon>
        <taxon>Trochodendrales</taxon>
        <taxon>Trochodendraceae</taxon>
        <taxon>Tetracentron</taxon>
    </lineage>
</organism>
<reference evidence="1 2" key="1">
    <citation type="submission" date="2020-04" db="EMBL/GenBank/DDBJ databases">
        <title>Plant Genome Project.</title>
        <authorList>
            <person name="Zhang R.-G."/>
        </authorList>
    </citation>
    <scope>NUCLEOTIDE SEQUENCE [LARGE SCALE GENOMIC DNA]</scope>
    <source>
        <strain evidence="1">YNK0</strain>
        <tissue evidence="1">Leaf</tissue>
    </source>
</reference>
<keyword evidence="2" id="KW-1185">Reference proteome</keyword>
<gene>
    <name evidence="1" type="ORF">HHK36_009649</name>
</gene>
<accession>A0A834ZFL6</accession>